<reference evidence="2" key="1">
    <citation type="journal article" date="2022" name="Mol. Ecol. Resour.">
        <title>The genomes of chicory, endive, great burdock and yacon provide insights into Asteraceae palaeo-polyploidization history and plant inulin production.</title>
        <authorList>
            <person name="Fan W."/>
            <person name="Wang S."/>
            <person name="Wang H."/>
            <person name="Wang A."/>
            <person name="Jiang F."/>
            <person name="Liu H."/>
            <person name="Zhao H."/>
            <person name="Xu D."/>
            <person name="Zhang Y."/>
        </authorList>
    </citation>
    <scope>NUCLEOTIDE SEQUENCE [LARGE SCALE GENOMIC DNA]</scope>
    <source>
        <strain evidence="2">cv. Yunnan</strain>
    </source>
</reference>
<dbReference type="EMBL" id="CM042019">
    <property type="protein sequence ID" value="KAI3823162.1"/>
    <property type="molecule type" value="Genomic_DNA"/>
</dbReference>
<evidence type="ECO:0000313" key="2">
    <source>
        <dbReference type="Proteomes" id="UP001056120"/>
    </source>
</evidence>
<organism evidence="1 2">
    <name type="scientific">Smallanthus sonchifolius</name>
    <dbReference type="NCBI Taxonomy" id="185202"/>
    <lineage>
        <taxon>Eukaryota</taxon>
        <taxon>Viridiplantae</taxon>
        <taxon>Streptophyta</taxon>
        <taxon>Embryophyta</taxon>
        <taxon>Tracheophyta</taxon>
        <taxon>Spermatophyta</taxon>
        <taxon>Magnoliopsida</taxon>
        <taxon>eudicotyledons</taxon>
        <taxon>Gunneridae</taxon>
        <taxon>Pentapetalae</taxon>
        <taxon>asterids</taxon>
        <taxon>campanulids</taxon>
        <taxon>Asterales</taxon>
        <taxon>Asteraceae</taxon>
        <taxon>Asteroideae</taxon>
        <taxon>Heliantheae alliance</taxon>
        <taxon>Millerieae</taxon>
        <taxon>Smallanthus</taxon>
    </lineage>
</organism>
<keyword evidence="2" id="KW-1185">Reference proteome</keyword>
<dbReference type="Proteomes" id="UP001056120">
    <property type="component" value="Linkage Group LG02"/>
</dbReference>
<sequence length="197" mass="21539">MSSLAASRRGTEETKKNTKEEEERLAKMLELSRTASPPSDTVAPSPGGPITCTAACMDICMVLEPFSDRACEIGCEYRVCGTHKQTGEVAEPEMVFNTVLVASVATVSADIWQSISCFSERISSEELLDLVICFPLQQLGQFALCLWNFFCLPLSPADSYYLSYTYDDADDSDSDSYLSSAGGCYSGYDPYSDDHSD</sequence>
<reference evidence="1 2" key="2">
    <citation type="journal article" date="2022" name="Mol. Ecol. Resour.">
        <title>The genomes of chicory, endive, great burdock and yacon provide insights into Asteraceae paleo-polyploidization history and plant inulin production.</title>
        <authorList>
            <person name="Fan W."/>
            <person name="Wang S."/>
            <person name="Wang H."/>
            <person name="Wang A."/>
            <person name="Jiang F."/>
            <person name="Liu H."/>
            <person name="Zhao H."/>
            <person name="Xu D."/>
            <person name="Zhang Y."/>
        </authorList>
    </citation>
    <scope>NUCLEOTIDE SEQUENCE [LARGE SCALE GENOMIC DNA]</scope>
    <source>
        <strain evidence="2">cv. Yunnan</strain>
        <tissue evidence="1">Leaves</tissue>
    </source>
</reference>
<protein>
    <submittedName>
        <fullName evidence="1">Uncharacterized protein</fullName>
    </submittedName>
</protein>
<evidence type="ECO:0000313" key="1">
    <source>
        <dbReference type="EMBL" id="KAI3823162.1"/>
    </source>
</evidence>
<proteinExistence type="predicted"/>
<name>A0ACB9JT26_9ASTR</name>
<accession>A0ACB9JT26</accession>
<gene>
    <name evidence="1" type="ORF">L1987_04594</name>
</gene>
<comment type="caution">
    <text evidence="1">The sequence shown here is derived from an EMBL/GenBank/DDBJ whole genome shotgun (WGS) entry which is preliminary data.</text>
</comment>